<evidence type="ECO:0000256" key="1">
    <source>
        <dbReference type="SAM" id="Coils"/>
    </source>
</evidence>
<dbReference type="EMBL" id="AUWU02000003">
    <property type="protein sequence ID" value="KAH0574681.1"/>
    <property type="molecule type" value="Genomic_DNA"/>
</dbReference>
<accession>V6LNB0</accession>
<gene>
    <name evidence="2" type="ORF">SS50377_18511</name>
    <name evidence="3" type="ORF">SS50377_22296</name>
</gene>
<evidence type="ECO:0000313" key="4">
    <source>
        <dbReference type="Proteomes" id="UP000018208"/>
    </source>
</evidence>
<protein>
    <submittedName>
        <fullName evidence="2">Uncharacterized protein</fullName>
    </submittedName>
</protein>
<evidence type="ECO:0000313" key="2">
    <source>
        <dbReference type="EMBL" id="EST42209.1"/>
    </source>
</evidence>
<evidence type="ECO:0000313" key="3">
    <source>
        <dbReference type="EMBL" id="KAH0574681.1"/>
    </source>
</evidence>
<organism evidence="2">
    <name type="scientific">Spironucleus salmonicida</name>
    <dbReference type="NCBI Taxonomy" id="348837"/>
    <lineage>
        <taxon>Eukaryota</taxon>
        <taxon>Metamonada</taxon>
        <taxon>Diplomonadida</taxon>
        <taxon>Hexamitidae</taxon>
        <taxon>Hexamitinae</taxon>
        <taxon>Spironucleus</taxon>
    </lineage>
</organism>
<reference evidence="2 3" key="1">
    <citation type="journal article" date="2014" name="PLoS Genet.">
        <title>The Genome of Spironucleus salmonicida Highlights a Fish Pathogen Adapted to Fluctuating Environments.</title>
        <authorList>
            <person name="Xu F."/>
            <person name="Jerlstrom-Hultqvist J."/>
            <person name="Einarsson E."/>
            <person name="Astvaldsson A."/>
            <person name="Svard S.G."/>
            <person name="Andersson J.O."/>
        </authorList>
    </citation>
    <scope>NUCLEOTIDE SEQUENCE</scope>
    <source>
        <strain evidence="3">ATCC 50377</strain>
    </source>
</reference>
<sequence>MKKQDAPQSQFLKLSSDIFQTPFTSILVLQTTLHELLTMLQTPSLQDFILQFLDDIPSPISKIQSTSFIEISQISLLTLGKKPAFNQSKRYYIALANRVVAIFIKVREILQQTLNDELSQKQTTLIHLSWNYALYQNFLSENAYGDQFLGLRDIILMIFGSVPNQFELCDFNKRLGQFLLKWRYILSRIFNEKIRFIELVNKLLDTNQLKQIEFNQIHQSQSQILKYFDFNEVRDLCEMVLIYVMPLKQLCFLNALDFLKSFIDQAKTQLEKLITTEGSLDHLLTLSISSDLRRYLQNVQSITEPEMYSILLNLMLNGKILFFDEQTFLDNIQLFQVNINELIEGEPQFADVQGKSIEQILNFFLNFQDFIDIQVNSSKKIIRTSLQSKQIRKLLNQEFSSYSGANIFDAFFDLIYKFYAKLSVLCPNTQFSIIYGLKNYMQKLTGKHYNLSKNTKHQNQINDDIMIMEQKQPNFLSQESQINNFGKIFESEADFSNYVKQIQAETLEIETNFELIQSQIGVFSTQLKSYANQNQIEKFDQISSKNTLESQIKASEYLLTMMKKSTDQEQIDVFRVVKYFENMVKLDEWKNYDEEEICAIEEIIAEFEFKTVNGVVKSTNDSLIHILKEVLGGIRINLEGQEHSIQERITWLDNIRDEYYLAKTIPLHQFEKIDLLCKIWAGNFKTVFTAGQMVDLGKERSVKFKFEQLDHLLQRLKDDSQELMKQNDEAERSLFYVLCVLILLNFEYEYATNGLIILLNGEFIDL</sequence>
<keyword evidence="1" id="KW-0175">Coiled coil</keyword>
<keyword evidence="4" id="KW-1185">Reference proteome</keyword>
<proteinExistence type="predicted"/>
<dbReference type="VEuPathDB" id="GiardiaDB:SS50377_22296"/>
<reference evidence="3" key="2">
    <citation type="submission" date="2020-12" db="EMBL/GenBank/DDBJ databases">
        <title>New Spironucleus salmonicida genome in near-complete chromosomes.</title>
        <authorList>
            <person name="Xu F."/>
            <person name="Kurt Z."/>
            <person name="Jimenez-Gonzalez A."/>
            <person name="Astvaldsson A."/>
            <person name="Andersson J.O."/>
            <person name="Svard S.G."/>
        </authorList>
    </citation>
    <scope>NUCLEOTIDE SEQUENCE</scope>
    <source>
        <strain evidence="3">ATCC 50377</strain>
    </source>
</reference>
<dbReference type="Proteomes" id="UP000018208">
    <property type="component" value="Unassembled WGS sequence"/>
</dbReference>
<dbReference type="EMBL" id="KI546166">
    <property type="protein sequence ID" value="EST42209.1"/>
    <property type="molecule type" value="Genomic_DNA"/>
</dbReference>
<name>V6LNB0_9EUKA</name>
<dbReference type="AlphaFoldDB" id="V6LNB0"/>
<feature type="coiled-coil region" evidence="1">
    <location>
        <begin position="706"/>
        <end position="733"/>
    </location>
</feature>